<protein>
    <submittedName>
        <fullName evidence="2">Uncharacterized protein</fullName>
    </submittedName>
</protein>
<dbReference type="Proteomes" id="UP000030645">
    <property type="component" value="Unassembled WGS sequence"/>
</dbReference>
<evidence type="ECO:0000256" key="1">
    <source>
        <dbReference type="SAM" id="MobiDB-lite"/>
    </source>
</evidence>
<gene>
    <name evidence="2" type="ORF">L484_016247</name>
</gene>
<proteinExistence type="predicted"/>
<evidence type="ECO:0000313" key="3">
    <source>
        <dbReference type="Proteomes" id="UP000030645"/>
    </source>
</evidence>
<evidence type="ECO:0000313" key="2">
    <source>
        <dbReference type="EMBL" id="EXB53364.1"/>
    </source>
</evidence>
<reference evidence="3" key="1">
    <citation type="submission" date="2013-01" db="EMBL/GenBank/DDBJ databases">
        <title>Draft Genome Sequence of a Mulberry Tree, Morus notabilis C.K. Schneid.</title>
        <authorList>
            <person name="He N."/>
            <person name="Zhao S."/>
        </authorList>
    </citation>
    <scope>NUCLEOTIDE SEQUENCE</scope>
</reference>
<sequence length="83" mass="8952">MRRVHPRGQNSKLGPGRRGTWLGRRDSRPLMSSVIKIILGETDVKSAAISSQGAASTSGASTMDDLLPATWAYLKNLNNDGQE</sequence>
<dbReference type="AlphaFoldDB" id="W9QSS9"/>
<name>W9QSS9_9ROSA</name>
<organism evidence="2 3">
    <name type="scientific">Morus notabilis</name>
    <dbReference type="NCBI Taxonomy" id="981085"/>
    <lineage>
        <taxon>Eukaryota</taxon>
        <taxon>Viridiplantae</taxon>
        <taxon>Streptophyta</taxon>
        <taxon>Embryophyta</taxon>
        <taxon>Tracheophyta</taxon>
        <taxon>Spermatophyta</taxon>
        <taxon>Magnoliopsida</taxon>
        <taxon>eudicotyledons</taxon>
        <taxon>Gunneridae</taxon>
        <taxon>Pentapetalae</taxon>
        <taxon>rosids</taxon>
        <taxon>fabids</taxon>
        <taxon>Rosales</taxon>
        <taxon>Moraceae</taxon>
        <taxon>Moreae</taxon>
        <taxon>Morus</taxon>
    </lineage>
</organism>
<feature type="region of interest" description="Disordered" evidence="1">
    <location>
        <begin position="1"/>
        <end position="25"/>
    </location>
</feature>
<accession>W9QSS9</accession>
<dbReference type="EMBL" id="KE344088">
    <property type="protein sequence ID" value="EXB53364.1"/>
    <property type="molecule type" value="Genomic_DNA"/>
</dbReference>
<keyword evidence="3" id="KW-1185">Reference proteome</keyword>